<dbReference type="Pfam" id="PF07638">
    <property type="entry name" value="Sigma70_ECF"/>
    <property type="match status" value="1"/>
</dbReference>
<dbReference type="AlphaFoldDB" id="A0A075FGR3"/>
<dbReference type="InterPro" id="IPR014284">
    <property type="entry name" value="RNA_pol_sigma-70_dom"/>
</dbReference>
<evidence type="ECO:0000259" key="4">
    <source>
        <dbReference type="Pfam" id="PF07638"/>
    </source>
</evidence>
<protein>
    <submittedName>
        <fullName evidence="5">ECF subfamily RNA polymerase sigma-24 factor</fullName>
    </submittedName>
</protein>
<dbReference type="InterPro" id="IPR053812">
    <property type="entry name" value="HTH_Sigma70_ECF-like"/>
</dbReference>
<dbReference type="GO" id="GO:0006352">
    <property type="term" value="P:DNA-templated transcription initiation"/>
    <property type="evidence" value="ECO:0007669"/>
    <property type="project" value="InterPro"/>
</dbReference>
<accession>A0A075FGR3</accession>
<dbReference type="InterPro" id="IPR013324">
    <property type="entry name" value="RNA_pol_sigma_r3/r4-like"/>
</dbReference>
<keyword evidence="1" id="KW-0805">Transcription regulation</keyword>
<name>A0A075FGR3_9ARCH</name>
<dbReference type="InterPro" id="IPR036388">
    <property type="entry name" value="WH-like_DNA-bd_sf"/>
</dbReference>
<dbReference type="PANTHER" id="PTHR43133:SF39">
    <property type="entry name" value="SIMILAR TO RNA POLYMERASE SIGMA-E FACTOR"/>
    <property type="match status" value="1"/>
</dbReference>
<dbReference type="NCBIfam" id="TIGR02999">
    <property type="entry name" value="Sig-70_X6"/>
    <property type="match status" value="1"/>
</dbReference>
<evidence type="ECO:0000313" key="5">
    <source>
        <dbReference type="EMBL" id="AIE90233.1"/>
    </source>
</evidence>
<dbReference type="InterPro" id="IPR011517">
    <property type="entry name" value="RNA_pol_sigma70_ECF-like"/>
</dbReference>
<keyword evidence="2" id="KW-0731">Sigma factor</keyword>
<evidence type="ECO:0000256" key="3">
    <source>
        <dbReference type="ARBA" id="ARBA00023163"/>
    </source>
</evidence>
<sequence length="160" mass="18028">MVYDELHRLAAVQLRDERADHTLQPTALVHEAFLRLFGNKDVEWHNRAHFFGAAASAMRRILVEYARRKGAQKRGGGSRRVALSDTIDGAQPAAEVVLAVNDAVDKLAQVDPQKSRIVELRFFGGLTTEETARVLEVATRTVERHWTTARAWLAREIDDD</sequence>
<dbReference type="GO" id="GO:0016987">
    <property type="term" value="F:sigma factor activity"/>
    <property type="evidence" value="ECO:0007669"/>
    <property type="project" value="UniProtKB-KW"/>
</dbReference>
<evidence type="ECO:0000256" key="2">
    <source>
        <dbReference type="ARBA" id="ARBA00023082"/>
    </source>
</evidence>
<dbReference type="InterPro" id="IPR039425">
    <property type="entry name" value="RNA_pol_sigma-70-like"/>
</dbReference>
<dbReference type="SUPFAM" id="SSF88659">
    <property type="entry name" value="Sigma3 and sigma4 domains of RNA polymerase sigma factors"/>
    <property type="match status" value="1"/>
</dbReference>
<dbReference type="Gene3D" id="1.10.10.10">
    <property type="entry name" value="Winged helix-like DNA-binding domain superfamily/Winged helix DNA-binding domain"/>
    <property type="match status" value="1"/>
</dbReference>
<dbReference type="NCBIfam" id="TIGR02937">
    <property type="entry name" value="sigma70-ECF"/>
    <property type="match status" value="1"/>
</dbReference>
<organism evidence="5">
    <name type="scientific">uncultured marine thaumarchaeote AD1000_01_F04</name>
    <dbReference type="NCBI Taxonomy" id="1455879"/>
    <lineage>
        <taxon>Archaea</taxon>
        <taxon>Nitrososphaerota</taxon>
        <taxon>environmental samples</taxon>
    </lineage>
</organism>
<proteinExistence type="predicted"/>
<keyword evidence="3" id="KW-0804">Transcription</keyword>
<dbReference type="PANTHER" id="PTHR43133">
    <property type="entry name" value="RNA POLYMERASE ECF-TYPE SIGMA FACTO"/>
    <property type="match status" value="1"/>
</dbReference>
<evidence type="ECO:0000256" key="1">
    <source>
        <dbReference type="ARBA" id="ARBA00023015"/>
    </source>
</evidence>
<dbReference type="EMBL" id="KF900302">
    <property type="protein sequence ID" value="AIE90233.1"/>
    <property type="molecule type" value="Genomic_DNA"/>
</dbReference>
<reference evidence="5" key="1">
    <citation type="journal article" date="2014" name="Genome Biol. Evol.">
        <title>Pangenome evidence for extensive interdomain horizontal transfer affecting lineage core and shell genes in uncultured planktonic thaumarchaeota and euryarchaeota.</title>
        <authorList>
            <person name="Deschamps P."/>
            <person name="Zivanovic Y."/>
            <person name="Moreira D."/>
            <person name="Rodriguez-Valera F."/>
            <person name="Lopez-Garcia P."/>
        </authorList>
    </citation>
    <scope>NUCLEOTIDE SEQUENCE</scope>
</reference>
<feature type="domain" description="RNA polymerase sigma-70 ECF-like HTH" evidence="4">
    <location>
        <begin position="2"/>
        <end position="158"/>
    </location>
</feature>